<accession>A0A850R3Q3</accession>
<evidence type="ECO:0000313" key="3">
    <source>
        <dbReference type="Proteomes" id="UP000592294"/>
    </source>
</evidence>
<name>A0A850R3Q3_9GAMM</name>
<feature type="transmembrane region" description="Helical" evidence="1">
    <location>
        <begin position="30"/>
        <end position="48"/>
    </location>
</feature>
<gene>
    <name evidence="2" type="ORF">HW932_01725</name>
</gene>
<evidence type="ECO:0000256" key="1">
    <source>
        <dbReference type="SAM" id="Phobius"/>
    </source>
</evidence>
<comment type="caution">
    <text evidence="2">The sequence shown here is derived from an EMBL/GenBank/DDBJ whole genome shotgun (WGS) entry which is preliminary data.</text>
</comment>
<organism evidence="2 3">
    <name type="scientific">Allochromatium humboldtianum</name>
    <dbReference type="NCBI Taxonomy" id="504901"/>
    <lineage>
        <taxon>Bacteria</taxon>
        <taxon>Pseudomonadati</taxon>
        <taxon>Pseudomonadota</taxon>
        <taxon>Gammaproteobacteria</taxon>
        <taxon>Chromatiales</taxon>
        <taxon>Chromatiaceae</taxon>
        <taxon>Allochromatium</taxon>
    </lineage>
</organism>
<keyword evidence="1" id="KW-0812">Transmembrane</keyword>
<keyword evidence="1" id="KW-1133">Transmembrane helix</keyword>
<dbReference type="AlphaFoldDB" id="A0A850R3Q3"/>
<dbReference type="RefSeq" id="WP_176974772.1">
    <property type="nucleotide sequence ID" value="NZ_JABZEO010000001.1"/>
</dbReference>
<dbReference type="EMBL" id="JABZEO010000001">
    <property type="protein sequence ID" value="NVZ07978.1"/>
    <property type="molecule type" value="Genomic_DNA"/>
</dbReference>
<reference evidence="2 3" key="1">
    <citation type="submission" date="2020-06" db="EMBL/GenBank/DDBJ databases">
        <title>Whole-genome sequence of Allochromatium humboldtianum DSM 21881, type strain.</title>
        <authorList>
            <person name="Kyndt J.A."/>
            <person name="Meyer T.E."/>
        </authorList>
    </citation>
    <scope>NUCLEOTIDE SEQUENCE [LARGE SCALE GENOMIC DNA]</scope>
    <source>
        <strain evidence="2 3">DSM 21881</strain>
    </source>
</reference>
<dbReference type="Proteomes" id="UP000592294">
    <property type="component" value="Unassembled WGS sequence"/>
</dbReference>
<keyword evidence="1" id="KW-0472">Membrane</keyword>
<keyword evidence="3" id="KW-1185">Reference proteome</keyword>
<sequence>MLVFLTMLITFLTGVGMSLAMADKDGGHALIYLTVLVAYIAQVIYADVR</sequence>
<protein>
    <submittedName>
        <fullName evidence="2">Uncharacterized protein</fullName>
    </submittedName>
</protein>
<proteinExistence type="predicted"/>
<evidence type="ECO:0000313" key="2">
    <source>
        <dbReference type="EMBL" id="NVZ07978.1"/>
    </source>
</evidence>